<dbReference type="PANTHER" id="PTHR23316">
    <property type="entry name" value="IMPORTIN ALPHA"/>
    <property type="match status" value="1"/>
</dbReference>
<dbReference type="EMBL" id="JAOAOG010000122">
    <property type="protein sequence ID" value="KAJ6247779.1"/>
    <property type="molecule type" value="Genomic_DNA"/>
</dbReference>
<comment type="similarity">
    <text evidence="1">Belongs to the importin alpha family.</text>
</comment>
<keyword evidence="3" id="KW-0653">Protein transport</keyword>
<keyword evidence="2" id="KW-0813">Transport</keyword>
<organism evidence="4 5">
    <name type="scientific">Anaeramoeba flamelloides</name>
    <dbReference type="NCBI Taxonomy" id="1746091"/>
    <lineage>
        <taxon>Eukaryota</taxon>
        <taxon>Metamonada</taxon>
        <taxon>Anaeramoebidae</taxon>
        <taxon>Anaeramoeba</taxon>
    </lineage>
</organism>
<dbReference type="SUPFAM" id="SSF48371">
    <property type="entry name" value="ARM repeat"/>
    <property type="match status" value="1"/>
</dbReference>
<accession>A0ABQ8YT43</accession>
<reference evidence="4" key="1">
    <citation type="submission" date="2022-08" db="EMBL/GenBank/DDBJ databases">
        <title>Novel sulfate-reducing endosymbionts in the free-living metamonad Anaeramoeba.</title>
        <authorList>
            <person name="Jerlstrom-Hultqvist J."/>
            <person name="Cepicka I."/>
            <person name="Gallot-Lavallee L."/>
            <person name="Salas-Leiva D."/>
            <person name="Curtis B.A."/>
            <person name="Zahonova K."/>
            <person name="Pipaliya S."/>
            <person name="Dacks J."/>
            <person name="Roger A.J."/>
        </authorList>
    </citation>
    <scope>NUCLEOTIDE SEQUENCE</scope>
    <source>
        <strain evidence="4">Schooner1</strain>
    </source>
</reference>
<protein>
    <submittedName>
        <fullName evidence="4">Importin subunit alpha-4</fullName>
    </submittedName>
</protein>
<keyword evidence="5" id="KW-1185">Reference proteome</keyword>
<dbReference type="Gene3D" id="1.25.10.10">
    <property type="entry name" value="Leucine-rich Repeat Variant"/>
    <property type="match status" value="1"/>
</dbReference>
<dbReference type="Proteomes" id="UP001150062">
    <property type="component" value="Unassembled WGS sequence"/>
</dbReference>
<sequence length="232" mass="26349">MNIVYSCEMPEIQVIALRTLGGIMSGDEGQTQTVIEQDVLHNYKNLLQMQPIKIIKEACYTLSNIAAGNHAQIEVIISAGLIDILLELMSSPNLSIQIESYWVINNAIYNGSVEQVQWILSKNVIKILKPFLDNKKNNILKACLDCYLKILKTGQTISKSKGFEKNFYIEEILQHSIDESIEKCVKNPEKKIYKLAIKILEGYIDEYDSECVDTDECDSGEVDNDIIDFEEF</sequence>
<dbReference type="Pfam" id="PF00514">
    <property type="entry name" value="Arm"/>
    <property type="match status" value="1"/>
</dbReference>
<dbReference type="InterPro" id="IPR000225">
    <property type="entry name" value="Armadillo"/>
</dbReference>
<dbReference type="InterPro" id="IPR011989">
    <property type="entry name" value="ARM-like"/>
</dbReference>
<dbReference type="SMART" id="SM00185">
    <property type="entry name" value="ARM"/>
    <property type="match status" value="2"/>
</dbReference>
<evidence type="ECO:0000256" key="2">
    <source>
        <dbReference type="ARBA" id="ARBA00022448"/>
    </source>
</evidence>
<evidence type="ECO:0000313" key="5">
    <source>
        <dbReference type="Proteomes" id="UP001150062"/>
    </source>
</evidence>
<comment type="caution">
    <text evidence="4">The sequence shown here is derived from an EMBL/GenBank/DDBJ whole genome shotgun (WGS) entry which is preliminary data.</text>
</comment>
<evidence type="ECO:0000256" key="3">
    <source>
        <dbReference type="ARBA" id="ARBA00022927"/>
    </source>
</evidence>
<evidence type="ECO:0000256" key="1">
    <source>
        <dbReference type="ARBA" id="ARBA00010394"/>
    </source>
</evidence>
<gene>
    <name evidence="4" type="ORF">M0813_18413</name>
</gene>
<name>A0ABQ8YT43_9EUKA</name>
<proteinExistence type="inferred from homology"/>
<evidence type="ECO:0000313" key="4">
    <source>
        <dbReference type="EMBL" id="KAJ6247779.1"/>
    </source>
</evidence>
<dbReference type="InterPro" id="IPR016024">
    <property type="entry name" value="ARM-type_fold"/>
</dbReference>